<dbReference type="AlphaFoldDB" id="A0A9X3Z7T0"/>
<evidence type="ECO:0000313" key="7">
    <source>
        <dbReference type="EMBL" id="MDA5194565.1"/>
    </source>
</evidence>
<organism evidence="7 8">
    <name type="scientific">Govanella unica</name>
    <dbReference type="NCBI Taxonomy" id="2975056"/>
    <lineage>
        <taxon>Bacteria</taxon>
        <taxon>Pseudomonadati</taxon>
        <taxon>Pseudomonadota</taxon>
        <taxon>Alphaproteobacteria</taxon>
        <taxon>Emcibacterales</taxon>
        <taxon>Govanellaceae</taxon>
        <taxon>Govanella</taxon>
    </lineage>
</organism>
<feature type="binding site" evidence="4">
    <location>
        <begin position="80"/>
        <end position="83"/>
    </location>
    <ligand>
        <name>GTP</name>
        <dbReference type="ChEBI" id="CHEBI:37565"/>
    </ligand>
</feature>
<dbReference type="PANTHER" id="PTHR30448:SF0">
    <property type="entry name" value="RNASE ADAPTER PROTEIN RAPZ"/>
    <property type="match status" value="1"/>
</dbReference>
<reference evidence="7" key="2">
    <citation type="journal article" date="2023" name="Syst. Appl. Microbiol.">
        <title>Govania unica gen. nov., sp. nov., a rare biosphere bacterium that represents a novel family in the class Alphaproteobacteria.</title>
        <authorList>
            <person name="Vandamme P."/>
            <person name="Peeters C."/>
            <person name="Hettiarachchi A."/>
            <person name="Cnockaert M."/>
            <person name="Carlier A."/>
        </authorList>
    </citation>
    <scope>NUCLEOTIDE SEQUENCE</scope>
    <source>
        <strain evidence="7">LMG 31809</strain>
    </source>
</reference>
<dbReference type="EMBL" id="JANWOI010000004">
    <property type="protein sequence ID" value="MDA5194565.1"/>
    <property type="molecule type" value="Genomic_DNA"/>
</dbReference>
<proteinExistence type="inferred from homology"/>
<evidence type="ECO:0000256" key="3">
    <source>
        <dbReference type="ARBA" id="ARBA00023134"/>
    </source>
</evidence>
<evidence type="ECO:0000256" key="1">
    <source>
        <dbReference type="ARBA" id="ARBA00022741"/>
    </source>
</evidence>
<accession>A0A9X3Z7T0</accession>
<feature type="domain" description="RapZ C-terminal" evidence="6">
    <location>
        <begin position="189"/>
        <end position="308"/>
    </location>
</feature>
<dbReference type="PANTHER" id="PTHR30448">
    <property type="entry name" value="RNASE ADAPTER PROTEIN RAPZ"/>
    <property type="match status" value="1"/>
</dbReference>
<dbReference type="SUPFAM" id="SSF52540">
    <property type="entry name" value="P-loop containing nucleoside triphosphate hydrolases"/>
    <property type="match status" value="1"/>
</dbReference>
<gene>
    <name evidence="7" type="primary">rapZ</name>
    <name evidence="7" type="ORF">NYP16_11450</name>
</gene>
<protein>
    <submittedName>
        <fullName evidence="7">RNase adapter RapZ</fullName>
    </submittedName>
</protein>
<keyword evidence="3 4" id="KW-0342">GTP-binding</keyword>
<dbReference type="Pfam" id="PF03668">
    <property type="entry name" value="RapZ-like_N"/>
    <property type="match status" value="1"/>
</dbReference>
<sequence>MERGPANQPVQGSKVRTDKVRVVLVTGLSGAGKSSALRAFEDLGFEAIDNLPLALLPALLSLDDDNPDHQPTNAIAVGIDSRTRAFRADRFEADLAALRNRDHINLTLLFLECSDDVLARRFTETRRRHPLAVDRPVRDGIARERQTMEVVRGHADYIFDTTDLTGHELKRSITQGFTQTTGAGGSRLMVTVASFAYPRGLPRDADLVFDVRFLRNPHYDPELRPMSGRNAGVAAYVEADPSYAPFVERLQEMLISLLPLYEREGKAYLTIAFGCTGGRHRSVLLTERMGQMLIEQGYRVNVIHRELERAREISDTVLGDVL</sequence>
<evidence type="ECO:0000256" key="2">
    <source>
        <dbReference type="ARBA" id="ARBA00022840"/>
    </source>
</evidence>
<feature type="binding site" evidence="4">
    <location>
        <begin position="27"/>
        <end position="34"/>
    </location>
    <ligand>
        <name>ATP</name>
        <dbReference type="ChEBI" id="CHEBI:30616"/>
    </ligand>
</feature>
<dbReference type="InterPro" id="IPR053930">
    <property type="entry name" value="RapZ-like_N"/>
</dbReference>
<dbReference type="Proteomes" id="UP001141619">
    <property type="component" value="Unassembled WGS sequence"/>
</dbReference>
<keyword evidence="8" id="KW-1185">Reference proteome</keyword>
<dbReference type="Pfam" id="PF22740">
    <property type="entry name" value="PapZ_C"/>
    <property type="match status" value="1"/>
</dbReference>
<dbReference type="NCBIfam" id="NF003828">
    <property type="entry name" value="PRK05416.1"/>
    <property type="match status" value="1"/>
</dbReference>
<reference evidence="7" key="1">
    <citation type="submission" date="2022-08" db="EMBL/GenBank/DDBJ databases">
        <authorList>
            <person name="Vandamme P."/>
            <person name="Hettiarachchi A."/>
            <person name="Peeters C."/>
            <person name="Cnockaert M."/>
            <person name="Carlier A."/>
        </authorList>
    </citation>
    <scope>NUCLEOTIDE SEQUENCE</scope>
    <source>
        <strain evidence="7">LMG 31809</strain>
    </source>
</reference>
<comment type="caution">
    <text evidence="7">The sequence shown here is derived from an EMBL/GenBank/DDBJ whole genome shotgun (WGS) entry which is preliminary data.</text>
</comment>
<evidence type="ECO:0000313" key="8">
    <source>
        <dbReference type="Proteomes" id="UP001141619"/>
    </source>
</evidence>
<name>A0A9X3Z7T0_9PROT</name>
<dbReference type="GO" id="GO:0005525">
    <property type="term" value="F:GTP binding"/>
    <property type="evidence" value="ECO:0007669"/>
    <property type="project" value="UniProtKB-UniRule"/>
</dbReference>
<evidence type="ECO:0000259" key="6">
    <source>
        <dbReference type="Pfam" id="PF22740"/>
    </source>
</evidence>
<dbReference type="GO" id="GO:0005524">
    <property type="term" value="F:ATP binding"/>
    <property type="evidence" value="ECO:0007669"/>
    <property type="project" value="UniProtKB-UniRule"/>
</dbReference>
<dbReference type="PIRSF" id="PIRSF005052">
    <property type="entry name" value="P-loopkin"/>
    <property type="match status" value="1"/>
</dbReference>
<dbReference type="HAMAP" id="MF_00636">
    <property type="entry name" value="RapZ_like"/>
    <property type="match status" value="1"/>
</dbReference>
<keyword evidence="2 4" id="KW-0067">ATP-binding</keyword>
<dbReference type="InterPro" id="IPR005337">
    <property type="entry name" value="RapZ-like"/>
</dbReference>
<evidence type="ECO:0000259" key="5">
    <source>
        <dbReference type="Pfam" id="PF03668"/>
    </source>
</evidence>
<dbReference type="InterPro" id="IPR053931">
    <property type="entry name" value="RapZ_C"/>
</dbReference>
<dbReference type="InterPro" id="IPR027417">
    <property type="entry name" value="P-loop_NTPase"/>
</dbReference>
<feature type="domain" description="RapZ-like N-terminal" evidence="5">
    <location>
        <begin position="21"/>
        <end position="178"/>
    </location>
</feature>
<keyword evidence="1 4" id="KW-0547">Nucleotide-binding</keyword>
<evidence type="ECO:0000256" key="4">
    <source>
        <dbReference type="HAMAP-Rule" id="MF_00636"/>
    </source>
</evidence>
<dbReference type="RefSeq" id="WP_274944271.1">
    <property type="nucleotide sequence ID" value="NZ_JANWOI010000004.1"/>
</dbReference>